<name>A0A2P6U2M9_CHLSO</name>
<dbReference type="InterPro" id="IPR046347">
    <property type="entry name" value="bZIP_sf"/>
</dbReference>
<evidence type="ECO:0000256" key="2">
    <source>
        <dbReference type="SAM" id="MobiDB-lite"/>
    </source>
</evidence>
<dbReference type="Proteomes" id="UP000239899">
    <property type="component" value="Unassembled WGS sequence"/>
</dbReference>
<dbReference type="EMBL" id="LHPG02000002">
    <property type="protein sequence ID" value="PRW60569.1"/>
    <property type="molecule type" value="Genomic_DNA"/>
</dbReference>
<feature type="compositionally biased region" description="Low complexity" evidence="2">
    <location>
        <begin position="93"/>
        <end position="104"/>
    </location>
</feature>
<dbReference type="PROSITE" id="PS50217">
    <property type="entry name" value="BZIP"/>
    <property type="match status" value="1"/>
</dbReference>
<dbReference type="Gene3D" id="3.30.160.60">
    <property type="entry name" value="Classic Zinc Finger"/>
    <property type="match status" value="1"/>
</dbReference>
<keyword evidence="1" id="KW-0175">Coiled coil</keyword>
<feature type="region of interest" description="Disordered" evidence="2">
    <location>
        <begin position="1"/>
        <end position="23"/>
    </location>
</feature>
<evidence type="ECO:0000256" key="1">
    <source>
        <dbReference type="SAM" id="Coils"/>
    </source>
</evidence>
<dbReference type="InterPro" id="IPR004827">
    <property type="entry name" value="bZIP"/>
</dbReference>
<feature type="domain" description="BZIP" evidence="3">
    <location>
        <begin position="147"/>
        <end position="210"/>
    </location>
</feature>
<feature type="coiled-coil region" evidence="1">
    <location>
        <begin position="143"/>
        <end position="220"/>
    </location>
</feature>
<sequence>MEAPGSGEQQGGRSRRHRRSLSCPTSLESLCEQALSLETTPCSVLQLNSLEDDVAVALRRTLHETQREILRAVEAGVLSSGSGSGGGGGRAASGGRRTTSDSGGAASDVEERQRSGGAASGSAATDAHQQDECLLDEAELEGLSAKERELAIKRARNREAARRSRERKVERIVGLQAEVDALRNNNFVLLKCIEEVAQKALAARAEQKQLRDKLSQVQSQAAAPQPAAAVPASAACTPPAAQRAAALERDLRQMEAASPTRLLLPHWPGSGDVAAPAASAPAAMLYHPRPHLPTSAELRRQLQEAVAGGLGGSLGGGSGGSSGHNSAGSSGEKKAADREHHLHPSPQRVHGALLEPAAAAAILQQQVQPHAALLQLRQEGQGLLRSCSAPGGLLAGTAAGLSVVEGAGPPPTIDWFRGVAA</sequence>
<evidence type="ECO:0000259" key="3">
    <source>
        <dbReference type="PROSITE" id="PS50217"/>
    </source>
</evidence>
<feature type="compositionally biased region" description="Low complexity" evidence="2">
    <location>
        <begin position="115"/>
        <end position="124"/>
    </location>
</feature>
<comment type="caution">
    <text evidence="4">The sequence shown here is derived from an EMBL/GenBank/DDBJ whole genome shotgun (WGS) entry which is preliminary data.</text>
</comment>
<feature type="compositionally biased region" description="Gly residues" evidence="2">
    <location>
        <begin position="308"/>
        <end position="322"/>
    </location>
</feature>
<proteinExistence type="predicted"/>
<dbReference type="Pfam" id="PF00170">
    <property type="entry name" value="bZIP_1"/>
    <property type="match status" value="1"/>
</dbReference>
<feature type="region of interest" description="Disordered" evidence="2">
    <location>
        <begin position="78"/>
        <end position="129"/>
    </location>
</feature>
<organism evidence="4 5">
    <name type="scientific">Chlorella sorokiniana</name>
    <name type="common">Freshwater green alga</name>
    <dbReference type="NCBI Taxonomy" id="3076"/>
    <lineage>
        <taxon>Eukaryota</taxon>
        <taxon>Viridiplantae</taxon>
        <taxon>Chlorophyta</taxon>
        <taxon>core chlorophytes</taxon>
        <taxon>Trebouxiophyceae</taxon>
        <taxon>Chlorellales</taxon>
        <taxon>Chlorellaceae</taxon>
        <taxon>Chlorella clade</taxon>
        <taxon>Chlorella</taxon>
    </lineage>
</organism>
<feature type="compositionally biased region" description="Gly residues" evidence="2">
    <location>
        <begin position="82"/>
        <end position="92"/>
    </location>
</feature>
<dbReference type="GO" id="GO:0003700">
    <property type="term" value="F:DNA-binding transcription factor activity"/>
    <property type="evidence" value="ECO:0007669"/>
    <property type="project" value="InterPro"/>
</dbReference>
<protein>
    <submittedName>
        <fullName evidence="4">Transcription factor AP-1</fullName>
    </submittedName>
</protein>
<evidence type="ECO:0000313" key="4">
    <source>
        <dbReference type="EMBL" id="PRW60569.1"/>
    </source>
</evidence>
<keyword evidence="5" id="KW-1185">Reference proteome</keyword>
<accession>A0A2P6U2M9</accession>
<feature type="compositionally biased region" description="Basic and acidic residues" evidence="2">
    <location>
        <begin position="331"/>
        <end position="342"/>
    </location>
</feature>
<evidence type="ECO:0000313" key="5">
    <source>
        <dbReference type="Proteomes" id="UP000239899"/>
    </source>
</evidence>
<dbReference type="AlphaFoldDB" id="A0A2P6U2M9"/>
<dbReference type="SMART" id="SM00338">
    <property type="entry name" value="BRLZ"/>
    <property type="match status" value="1"/>
</dbReference>
<feature type="region of interest" description="Disordered" evidence="2">
    <location>
        <begin position="308"/>
        <end position="346"/>
    </location>
</feature>
<dbReference type="OrthoDB" id="551672at2759"/>
<dbReference type="SUPFAM" id="SSF57959">
    <property type="entry name" value="Leucine zipper domain"/>
    <property type="match status" value="1"/>
</dbReference>
<reference evidence="4 5" key="1">
    <citation type="journal article" date="2018" name="Plant J.">
        <title>Genome sequences of Chlorella sorokiniana UTEX 1602 and Micractinium conductrix SAG 241.80: implications to maltose excretion by a green alga.</title>
        <authorList>
            <person name="Arriola M.B."/>
            <person name="Velmurugan N."/>
            <person name="Zhang Y."/>
            <person name="Plunkett M.H."/>
            <person name="Hondzo H."/>
            <person name="Barney B.M."/>
        </authorList>
    </citation>
    <scope>NUCLEOTIDE SEQUENCE [LARGE SCALE GENOMIC DNA]</scope>
    <source>
        <strain evidence="5">UTEX 1602</strain>
    </source>
</reference>
<dbReference type="PROSITE" id="PS00036">
    <property type="entry name" value="BZIP_BASIC"/>
    <property type="match status" value="1"/>
</dbReference>
<gene>
    <name evidence="4" type="ORF">C2E21_1066</name>
</gene>